<keyword evidence="2" id="KW-0028">Amino-acid biosynthesis</keyword>
<dbReference type="PANTHER" id="PTHR43475">
    <property type="entry name" value="METHYLTHIORIBOSE-1-PHOSPHATE ISOMERASE"/>
    <property type="match status" value="1"/>
</dbReference>
<dbReference type="GeneID" id="301682422"/>
<feature type="binding site" evidence="2">
    <location>
        <position position="110"/>
    </location>
    <ligand>
        <name>substrate</name>
    </ligand>
</feature>
<comment type="function">
    <text evidence="2">Catalyzes the interconversion of methylthioribose-1-phosphate (MTR-1-P) into methylthioribulose-1-phosphate (MTRu-1-P).</text>
</comment>
<feature type="site" description="Transition state stabilizer" evidence="2">
    <location>
        <position position="180"/>
    </location>
</feature>
<dbReference type="InterPro" id="IPR042529">
    <property type="entry name" value="IF_2B-like_C"/>
</dbReference>
<sequence>MESVQQMIAGVGYDKVTFSMETKVYPVIWHEDRVLLIDQTRLSHEYAIVEIKRYEDMARAIATMIVRGAPAIGIAAAYGMYLGARDIQKSDRHGFLAELEGVAKILGNTRPTAVNLFWAIERMLKTARETSVSVSEIPQVLLAEAQKIQTEDLNTCQAIGDHGLAVLPKTPEQLNILTHCNTGSLATAGYGTALGVIRSCKAAQRLGRVYADETRPRLQGAKLTTWECVQDQIPVTLIADNMAAHCMKLGLIHAAIVGADRIAANGDTANKIGTYNVALVARAHNIPFFVAAPLSTVDFRLQSGEGIPIEERDPKEVYQIGSTTICPPGVEFYNPAFDVTPAELITAIITEHGAVAPGDLKNLMVHQPS</sequence>
<name>A0A5M3T4H5_LIMPL</name>
<keyword evidence="2" id="KW-0486">Methionine biosynthesis</keyword>
<comment type="catalytic activity">
    <reaction evidence="2">
        <text>5-(methylsulfanyl)-alpha-D-ribose 1-phosphate = 5-(methylsulfanyl)-D-ribulose 1-phosphate</text>
        <dbReference type="Rhea" id="RHEA:19989"/>
        <dbReference type="ChEBI" id="CHEBI:58533"/>
        <dbReference type="ChEBI" id="CHEBI:58548"/>
        <dbReference type="EC" id="5.3.1.23"/>
    </reaction>
</comment>
<dbReference type="InterPro" id="IPR037171">
    <property type="entry name" value="NagB/RpiA_transferase-like"/>
</dbReference>
<dbReference type="Gene3D" id="3.40.50.10470">
    <property type="entry name" value="Translation initiation factor eif-2b, domain 2"/>
    <property type="match status" value="1"/>
</dbReference>
<dbReference type="SUPFAM" id="SSF100950">
    <property type="entry name" value="NagB/RpiA/CoA transferase-like"/>
    <property type="match status" value="1"/>
</dbReference>
<feature type="binding site" evidence="2">
    <location>
        <begin position="270"/>
        <end position="271"/>
    </location>
    <ligand>
        <name>substrate</name>
    </ligand>
</feature>
<dbReference type="InterPro" id="IPR027363">
    <property type="entry name" value="M1Pi_N"/>
</dbReference>
<dbReference type="NCBIfam" id="NF004326">
    <property type="entry name" value="PRK05720.1"/>
    <property type="match status" value="1"/>
</dbReference>
<dbReference type="Proteomes" id="UP000326169">
    <property type="component" value="Unassembled WGS sequence"/>
</dbReference>
<dbReference type="Pfam" id="PF01008">
    <property type="entry name" value="IF-2B"/>
    <property type="match status" value="1"/>
</dbReference>
<gene>
    <name evidence="2" type="primary">mtnA</name>
    <name evidence="3" type="ORF">NIES46_15520</name>
</gene>
<comment type="similarity">
    <text evidence="2">Belongs to the EIF-2B alpha/beta/delta subunits family. MtnA subfamily.</text>
</comment>
<keyword evidence="3" id="KW-0396">Initiation factor</keyword>
<keyword evidence="4" id="KW-1185">Reference proteome</keyword>
<organism evidence="3 4">
    <name type="scientific">Limnospira platensis NIES-46</name>
    <dbReference type="NCBI Taxonomy" id="1236695"/>
    <lineage>
        <taxon>Bacteria</taxon>
        <taxon>Bacillati</taxon>
        <taxon>Cyanobacteriota</taxon>
        <taxon>Cyanophyceae</taxon>
        <taxon>Oscillatoriophycideae</taxon>
        <taxon>Oscillatoriales</taxon>
        <taxon>Sirenicapillariaceae</taxon>
        <taxon>Limnospira</taxon>
    </lineage>
</organism>
<feature type="active site" description="Proton donor" evidence="2">
    <location>
        <position position="260"/>
    </location>
</feature>
<evidence type="ECO:0000256" key="2">
    <source>
        <dbReference type="HAMAP-Rule" id="MF_01678"/>
    </source>
</evidence>
<evidence type="ECO:0000313" key="4">
    <source>
        <dbReference type="Proteomes" id="UP000326169"/>
    </source>
</evidence>
<dbReference type="InterPro" id="IPR000649">
    <property type="entry name" value="IF-2B-related"/>
</dbReference>
<dbReference type="GO" id="GO:0003743">
    <property type="term" value="F:translation initiation factor activity"/>
    <property type="evidence" value="ECO:0007669"/>
    <property type="project" value="UniProtKB-KW"/>
</dbReference>
<evidence type="ECO:0000313" key="3">
    <source>
        <dbReference type="EMBL" id="GCE93502.1"/>
    </source>
</evidence>
<evidence type="ECO:0000256" key="1">
    <source>
        <dbReference type="ARBA" id="ARBA00023235"/>
    </source>
</evidence>
<dbReference type="RefSeq" id="WP_006619235.1">
    <property type="nucleotide sequence ID" value="NZ_BIMW01000074.1"/>
</dbReference>
<accession>A0A5M3T4H5</accession>
<dbReference type="InterPro" id="IPR011559">
    <property type="entry name" value="Initiation_fac_2B_a/b/d"/>
</dbReference>
<dbReference type="InterPro" id="IPR005251">
    <property type="entry name" value="IF-M1Pi"/>
</dbReference>
<dbReference type="Gene3D" id="1.20.120.420">
    <property type="entry name" value="translation initiation factor eif-2b, domain 1"/>
    <property type="match status" value="1"/>
</dbReference>
<feature type="binding site" evidence="2">
    <location>
        <begin position="67"/>
        <end position="69"/>
    </location>
    <ligand>
        <name>substrate</name>
    </ligand>
</feature>
<dbReference type="NCBIfam" id="TIGR00512">
    <property type="entry name" value="salvage_mtnA"/>
    <property type="match status" value="1"/>
</dbReference>
<proteinExistence type="inferred from homology"/>
<dbReference type="EC" id="5.3.1.23" evidence="2"/>
<dbReference type="NCBIfam" id="TIGR00524">
    <property type="entry name" value="eIF-2B_rel"/>
    <property type="match status" value="1"/>
</dbReference>
<keyword evidence="1 2" id="KW-0413">Isomerase</keyword>
<dbReference type="HAMAP" id="MF_01678">
    <property type="entry name" value="Salvage_MtnA"/>
    <property type="match status" value="1"/>
</dbReference>
<dbReference type="PANTHER" id="PTHR43475:SF1">
    <property type="entry name" value="METHYLTHIORIBOSE-1-PHOSPHATE ISOMERASE"/>
    <property type="match status" value="1"/>
</dbReference>
<comment type="pathway">
    <text evidence="2">Amino-acid biosynthesis; L-methionine biosynthesis via salvage pathway; L-methionine from S-methyl-5-thio-alpha-D-ribose 1-phosphate: step 1/6.</text>
</comment>
<reference evidence="3 4" key="1">
    <citation type="journal article" date="2019" name="J Genomics">
        <title>The Draft Genome of a Hydrogen-producing Cyanobacterium, Arthrospira platensis NIES-46.</title>
        <authorList>
            <person name="Suzuki S."/>
            <person name="Yamaguchi H."/>
            <person name="Kawachi M."/>
        </authorList>
    </citation>
    <scope>NUCLEOTIDE SEQUENCE [LARGE SCALE GENOMIC DNA]</scope>
    <source>
        <strain evidence="3 4">NIES-46</strain>
    </source>
</reference>
<dbReference type="EMBL" id="BIMW01000074">
    <property type="protein sequence ID" value="GCE93502.1"/>
    <property type="molecule type" value="Genomic_DNA"/>
</dbReference>
<feature type="binding site" evidence="2">
    <location>
        <position position="219"/>
    </location>
    <ligand>
        <name>substrate</name>
    </ligand>
</feature>
<keyword evidence="3" id="KW-0648">Protein biosynthesis</keyword>
<comment type="caution">
    <text evidence="3">The sequence shown here is derived from an EMBL/GenBank/DDBJ whole genome shotgun (WGS) entry which is preliminary data.</text>
</comment>
<protein>
    <recommendedName>
        <fullName evidence="2">Methylthioribose-1-phosphate isomerase</fullName>
        <shortName evidence="2">M1Pi</shortName>
        <shortName evidence="2">MTR-1-P isomerase</shortName>
        <ecNumber evidence="2">5.3.1.23</ecNumber>
    </recommendedName>
    <alternativeName>
        <fullName evidence="2">S-methyl-5-thioribose-1-phosphate isomerase</fullName>
    </alternativeName>
</protein>